<keyword evidence="3" id="KW-1185">Reference proteome</keyword>
<dbReference type="EMBL" id="ASRX01000024">
    <property type="protein sequence ID" value="EYF05367.1"/>
    <property type="molecule type" value="Genomic_DNA"/>
</dbReference>
<comment type="caution">
    <text evidence="2">The sequence shown here is derived from an EMBL/GenBank/DDBJ whole genome shotgun (WGS) entry which is preliminary data.</text>
</comment>
<dbReference type="OrthoDB" id="357991at2"/>
<name>A0A017T8S0_9BACT</name>
<keyword evidence="2" id="KW-0378">Hydrolase</keyword>
<protein>
    <submittedName>
        <fullName evidence="2">Putative zinc protease protein</fullName>
    </submittedName>
</protein>
<dbReference type="Proteomes" id="UP000019678">
    <property type="component" value="Unassembled WGS sequence"/>
</dbReference>
<reference evidence="2 3" key="1">
    <citation type="submission" date="2013-05" db="EMBL/GenBank/DDBJ databases">
        <title>Genome assembly of Chondromyces apiculatus DSM 436.</title>
        <authorList>
            <person name="Sharma G."/>
            <person name="Khatri I."/>
            <person name="Kaur C."/>
            <person name="Mayilraj S."/>
            <person name="Subramanian S."/>
        </authorList>
    </citation>
    <scope>NUCLEOTIDE SEQUENCE [LARGE SCALE GENOMIC DNA]</scope>
    <source>
        <strain evidence="2 3">DSM 436</strain>
    </source>
</reference>
<dbReference type="STRING" id="1192034.CAP_3284"/>
<evidence type="ECO:0000256" key="1">
    <source>
        <dbReference type="SAM" id="MobiDB-lite"/>
    </source>
</evidence>
<gene>
    <name evidence="2" type="ORF">CAP_3284</name>
</gene>
<sequence length="411" mass="44838">MATDPSTPFFTERRSKERGRRAGCHTAGRTPHRPQLRNVPLTFPDPSPTSTHTGPSLGRYLDLAARLRLGAAALVLALTATGCTSSVGYLLQAGAGQLSLGLSAEPIREVVKHPDTPPRLRRLLWRVSDIKAFGERHGLRATESYEAYTALDRPAAVWVVSASRPLQFEPRTWGFPIVGSVPYLGWFDLDRARSYAAELQGEGWDVDVRGAGAYSTLGWFEDPVLSSMIPDGDDALGELANTLLHESAHATFYLAGQSILNESVASFVGDELAARWLAEESGATEAERRAYAEEQQASTDRREALRAAYLDLDALYRSNLPPAQKLAEKRQRLAALERQVEAKRPITNATLIQFRTYNAGIAELRALLAACGSSFPAFFAALAELRPAQFTIPQQEDLGPVLAPLARAGCR</sequence>
<dbReference type="InterPro" id="IPR014553">
    <property type="entry name" value="Aminopept"/>
</dbReference>
<organism evidence="2 3">
    <name type="scientific">Chondromyces apiculatus DSM 436</name>
    <dbReference type="NCBI Taxonomy" id="1192034"/>
    <lineage>
        <taxon>Bacteria</taxon>
        <taxon>Pseudomonadati</taxon>
        <taxon>Myxococcota</taxon>
        <taxon>Polyangia</taxon>
        <taxon>Polyangiales</taxon>
        <taxon>Polyangiaceae</taxon>
        <taxon>Chondromyces</taxon>
    </lineage>
</organism>
<evidence type="ECO:0000313" key="3">
    <source>
        <dbReference type="Proteomes" id="UP000019678"/>
    </source>
</evidence>
<dbReference type="RefSeq" id="WP_052375416.1">
    <property type="nucleotide sequence ID" value="NZ_ASRX01000024.1"/>
</dbReference>
<evidence type="ECO:0000313" key="2">
    <source>
        <dbReference type="EMBL" id="EYF05367.1"/>
    </source>
</evidence>
<dbReference type="eggNOG" id="COG4324">
    <property type="taxonomic scope" value="Bacteria"/>
</dbReference>
<feature type="region of interest" description="Disordered" evidence="1">
    <location>
        <begin position="1"/>
        <end position="39"/>
    </location>
</feature>
<dbReference type="GO" id="GO:0008233">
    <property type="term" value="F:peptidase activity"/>
    <property type="evidence" value="ECO:0007669"/>
    <property type="project" value="UniProtKB-KW"/>
</dbReference>
<keyword evidence="2" id="KW-0645">Protease</keyword>
<accession>A0A017T8S0</accession>
<dbReference type="AlphaFoldDB" id="A0A017T8S0"/>
<dbReference type="Pfam" id="PF10023">
    <property type="entry name" value="Aminopep"/>
    <property type="match status" value="1"/>
</dbReference>
<proteinExistence type="predicted"/>
<dbReference type="GO" id="GO:0006508">
    <property type="term" value="P:proteolysis"/>
    <property type="evidence" value="ECO:0007669"/>
    <property type="project" value="UniProtKB-KW"/>
</dbReference>